<evidence type="ECO:0000256" key="2">
    <source>
        <dbReference type="ARBA" id="ARBA00008807"/>
    </source>
</evidence>
<evidence type="ECO:0000256" key="6">
    <source>
        <dbReference type="ARBA" id="ARBA00023136"/>
    </source>
</evidence>
<evidence type="ECO:0000313" key="9">
    <source>
        <dbReference type="Proteomes" id="UP001055219"/>
    </source>
</evidence>
<comment type="caution">
    <text evidence="8">The sequence shown here is derived from an EMBL/GenBank/DDBJ whole genome shotgun (WGS) entry which is preliminary data.</text>
</comment>
<dbReference type="GeneID" id="75832285"/>
<dbReference type="RefSeq" id="XP_051360628.1">
    <property type="nucleotide sequence ID" value="XM_051508342.1"/>
</dbReference>
<evidence type="ECO:0000256" key="5">
    <source>
        <dbReference type="ARBA" id="ARBA00022989"/>
    </source>
</evidence>
<evidence type="ECO:0000256" key="4">
    <source>
        <dbReference type="ARBA" id="ARBA00022692"/>
    </source>
</evidence>
<evidence type="ECO:0000256" key="1">
    <source>
        <dbReference type="ARBA" id="ARBA00004141"/>
    </source>
</evidence>
<dbReference type="EMBL" id="JAGIXG020000042">
    <property type="protein sequence ID" value="KAI6779772.1"/>
    <property type="molecule type" value="Genomic_DNA"/>
</dbReference>
<dbReference type="OrthoDB" id="9986677at2759"/>
<evidence type="ECO:0000256" key="7">
    <source>
        <dbReference type="SAM" id="Phobius"/>
    </source>
</evidence>
<keyword evidence="3" id="KW-0813">Transport</keyword>
<dbReference type="GO" id="GO:0035673">
    <property type="term" value="F:oligopeptide transmembrane transporter activity"/>
    <property type="evidence" value="ECO:0007669"/>
    <property type="project" value="InterPro"/>
</dbReference>
<protein>
    <submittedName>
        <fullName evidence="8">Uncharacterized protein</fullName>
    </submittedName>
</protein>
<dbReference type="Proteomes" id="UP001055219">
    <property type="component" value="Unassembled WGS sequence"/>
</dbReference>
<keyword evidence="5 7" id="KW-1133">Transmembrane helix</keyword>
<dbReference type="Pfam" id="PF03169">
    <property type="entry name" value="OPT"/>
    <property type="match status" value="1"/>
</dbReference>
<keyword evidence="6 7" id="KW-0472">Membrane</keyword>
<reference evidence="8" key="1">
    <citation type="journal article" date="2021" name="J Fungi (Basel)">
        <title>Genomic and Metabolomic Analyses of the Marine Fungus Emericellopsis cladophorae: Insights into Saltwater Adaptability Mechanisms and Its Biosynthetic Potential.</title>
        <authorList>
            <person name="Goncalves M.F.M."/>
            <person name="Hilario S."/>
            <person name="Van de Peer Y."/>
            <person name="Esteves A.C."/>
            <person name="Alves A."/>
        </authorList>
    </citation>
    <scope>NUCLEOTIDE SEQUENCE</scope>
    <source>
        <strain evidence="8">MUM 19.33</strain>
    </source>
</reference>
<feature type="transmembrane region" description="Helical" evidence="7">
    <location>
        <begin position="32"/>
        <end position="52"/>
    </location>
</feature>
<evidence type="ECO:0000256" key="3">
    <source>
        <dbReference type="ARBA" id="ARBA00022448"/>
    </source>
</evidence>
<evidence type="ECO:0000313" key="8">
    <source>
        <dbReference type="EMBL" id="KAI6779772.1"/>
    </source>
</evidence>
<keyword evidence="9" id="KW-1185">Reference proteome</keyword>
<proteinExistence type="inferred from homology"/>
<comment type="similarity">
    <text evidence="2">Belongs to the oligopeptide OPT transporter family.</text>
</comment>
<dbReference type="AlphaFoldDB" id="A0A9P9XXR3"/>
<gene>
    <name evidence="8" type="ORF">J7T54_005802</name>
</gene>
<dbReference type="InterPro" id="IPR004813">
    <property type="entry name" value="OPT"/>
</dbReference>
<name>A0A9P9XXR3_9HYPO</name>
<dbReference type="GO" id="GO:0016020">
    <property type="term" value="C:membrane"/>
    <property type="evidence" value="ECO:0007669"/>
    <property type="project" value="UniProtKB-SubCell"/>
</dbReference>
<comment type="subcellular location">
    <subcellularLocation>
        <location evidence="1">Membrane</location>
        <topology evidence="1">Multi-pass membrane protein</topology>
    </subcellularLocation>
</comment>
<organism evidence="8 9">
    <name type="scientific">Emericellopsis cladophorae</name>
    <dbReference type="NCBI Taxonomy" id="2686198"/>
    <lineage>
        <taxon>Eukaryota</taxon>
        <taxon>Fungi</taxon>
        <taxon>Dikarya</taxon>
        <taxon>Ascomycota</taxon>
        <taxon>Pezizomycotina</taxon>
        <taxon>Sordariomycetes</taxon>
        <taxon>Hypocreomycetidae</taxon>
        <taxon>Hypocreales</taxon>
        <taxon>Bionectriaceae</taxon>
        <taxon>Emericellopsis</taxon>
    </lineage>
</organism>
<reference evidence="8" key="2">
    <citation type="submission" date="2022-07" db="EMBL/GenBank/DDBJ databases">
        <authorList>
            <person name="Goncalves M.F.M."/>
            <person name="Hilario S."/>
            <person name="Van De Peer Y."/>
            <person name="Esteves A.C."/>
            <person name="Alves A."/>
        </authorList>
    </citation>
    <scope>NUCLEOTIDE SEQUENCE</scope>
    <source>
        <strain evidence="8">MUM 19.33</strain>
    </source>
</reference>
<keyword evidence="4 7" id="KW-0812">Transmembrane</keyword>
<accession>A0A9P9XXR3</accession>
<sequence>MAVNTWRRHSVHTGFTSGQLRLMRNYKEVPEWIYGIMIVFGFGVSIISLTAWPTRTPCWSILGDTGIGALLAIPPGLY</sequence>